<accession>A0A6L5YL44</accession>
<feature type="transmembrane region" description="Helical" evidence="8">
    <location>
        <begin position="333"/>
        <end position="353"/>
    </location>
</feature>
<evidence type="ECO:0000256" key="3">
    <source>
        <dbReference type="ARBA" id="ARBA00022676"/>
    </source>
</evidence>
<dbReference type="Pfam" id="PF13231">
    <property type="entry name" value="PMT_2"/>
    <property type="match status" value="1"/>
</dbReference>
<feature type="transmembrane region" description="Helical" evidence="8">
    <location>
        <begin position="177"/>
        <end position="202"/>
    </location>
</feature>
<organism evidence="10 11">
    <name type="scientific">Waltera intestinalis</name>
    <dbReference type="NCBI Taxonomy" id="2606635"/>
    <lineage>
        <taxon>Bacteria</taxon>
        <taxon>Bacillati</taxon>
        <taxon>Bacillota</taxon>
        <taxon>Clostridia</taxon>
        <taxon>Lachnospirales</taxon>
        <taxon>Lachnospiraceae</taxon>
        <taxon>Waltera</taxon>
    </lineage>
</organism>
<feature type="transmembrane region" description="Helical" evidence="8">
    <location>
        <begin position="359"/>
        <end position="376"/>
    </location>
</feature>
<evidence type="ECO:0000259" key="9">
    <source>
        <dbReference type="Pfam" id="PF13231"/>
    </source>
</evidence>
<feature type="domain" description="Glycosyltransferase RgtA/B/C/D-like" evidence="9">
    <location>
        <begin position="78"/>
        <end position="228"/>
    </location>
</feature>
<proteinExistence type="predicted"/>
<evidence type="ECO:0000256" key="5">
    <source>
        <dbReference type="ARBA" id="ARBA00022692"/>
    </source>
</evidence>
<dbReference type="GO" id="GO:0005886">
    <property type="term" value="C:plasma membrane"/>
    <property type="evidence" value="ECO:0007669"/>
    <property type="project" value="UniProtKB-SubCell"/>
</dbReference>
<keyword evidence="5 8" id="KW-0812">Transmembrane</keyword>
<reference evidence="10 11" key="1">
    <citation type="submission" date="2019-08" db="EMBL/GenBank/DDBJ databases">
        <title>In-depth cultivation of the pig gut microbiome towards novel bacterial diversity and tailored functional studies.</title>
        <authorList>
            <person name="Wylensek D."/>
            <person name="Hitch T.C.A."/>
            <person name="Clavel T."/>
        </authorList>
    </citation>
    <scope>NUCLEOTIDE SEQUENCE [LARGE SCALE GENOMIC DNA]</scope>
    <source>
        <strain evidence="10 11">WCA3-601-WT-6H</strain>
    </source>
</reference>
<protein>
    <recommendedName>
        <fullName evidence="9">Glycosyltransferase RgtA/B/C/D-like domain-containing protein</fullName>
    </recommendedName>
</protein>
<evidence type="ECO:0000313" key="10">
    <source>
        <dbReference type="EMBL" id="MST59144.1"/>
    </source>
</evidence>
<dbReference type="GO" id="GO:0009103">
    <property type="term" value="P:lipopolysaccharide biosynthetic process"/>
    <property type="evidence" value="ECO:0007669"/>
    <property type="project" value="UniProtKB-ARBA"/>
</dbReference>
<comment type="subcellular location">
    <subcellularLocation>
        <location evidence="1">Cell membrane</location>
        <topology evidence="1">Multi-pass membrane protein</topology>
    </subcellularLocation>
</comment>
<name>A0A6L5YL44_9FIRM</name>
<evidence type="ECO:0000256" key="6">
    <source>
        <dbReference type="ARBA" id="ARBA00022989"/>
    </source>
</evidence>
<dbReference type="EMBL" id="VUMU01000020">
    <property type="protein sequence ID" value="MST59144.1"/>
    <property type="molecule type" value="Genomic_DNA"/>
</dbReference>
<keyword evidence="2" id="KW-1003">Cell membrane</keyword>
<evidence type="ECO:0000256" key="8">
    <source>
        <dbReference type="SAM" id="Phobius"/>
    </source>
</evidence>
<keyword evidence="7 8" id="KW-0472">Membrane</keyword>
<evidence type="ECO:0000256" key="1">
    <source>
        <dbReference type="ARBA" id="ARBA00004651"/>
    </source>
</evidence>
<dbReference type="InterPro" id="IPR050297">
    <property type="entry name" value="LipidA_mod_glycosyltrf_83"/>
</dbReference>
<keyword evidence="11" id="KW-1185">Reference proteome</keyword>
<dbReference type="PANTHER" id="PTHR33908:SF11">
    <property type="entry name" value="MEMBRANE PROTEIN"/>
    <property type="match status" value="1"/>
</dbReference>
<keyword evidence="6 8" id="KW-1133">Transmembrane helix</keyword>
<dbReference type="AlphaFoldDB" id="A0A6L5YL44"/>
<feature type="transmembrane region" description="Helical" evidence="8">
    <location>
        <begin position="300"/>
        <end position="321"/>
    </location>
</feature>
<sequence>MTMTMTAKKKKILFWSILAMAIILRCIRFGSVPDGVNQDEAMGAVDAWALSKYGTDRYGTFMPVHFEAWKYGQMSVLLSYCMVPFIKVFGFNTITVRLPMLVASCGAVALVYLITENMFDEKTAFIAMALTAVNPWQFMQSRWSLDCNLFPHVFLLAFYLLLLGLEKRRYLYLSMLFFGLTFYCYGIAAYSVTAFLFVLFIWCLWKKQLKFREGLLCAVIFTLVALPEVIVLAINALHYGKSIEMPFFTMQFFPDSIRSADILFLNFSFAQLGRNAWALFSRVFLQLPDIFFNSIPAFGPLYHVSTPFVLIGIIVFTIRLFKEKQIEKQTQMLALWGFLITGIWVGLITFEVNINRVNIIFYPVILLCAYGISLVVDKFGKLFPVIVAAYAVSSVLFFTTYFTEYAEESRYYYNRDFLDAVAEADSMEEYDSLYITGNLGWQFNQLATEILTQYACRIDARYYQSEDYAQRYHYIYPEKSGAELAEFVGDGLMVLHEDELQYLQFPYEVIDTVGSYSLVTAKF</sequence>
<evidence type="ECO:0000256" key="4">
    <source>
        <dbReference type="ARBA" id="ARBA00022679"/>
    </source>
</evidence>
<dbReference type="RefSeq" id="WP_154498564.1">
    <property type="nucleotide sequence ID" value="NZ_VUMU01000020.1"/>
</dbReference>
<feature type="transmembrane region" description="Helical" evidence="8">
    <location>
        <begin position="383"/>
        <end position="402"/>
    </location>
</feature>
<feature type="transmembrane region" description="Helical" evidence="8">
    <location>
        <begin position="214"/>
        <end position="239"/>
    </location>
</feature>
<comment type="caution">
    <text evidence="10">The sequence shown here is derived from an EMBL/GenBank/DDBJ whole genome shotgun (WGS) entry which is preliminary data.</text>
</comment>
<evidence type="ECO:0000313" key="11">
    <source>
        <dbReference type="Proteomes" id="UP000476055"/>
    </source>
</evidence>
<dbReference type="Proteomes" id="UP000476055">
    <property type="component" value="Unassembled WGS sequence"/>
</dbReference>
<evidence type="ECO:0000256" key="2">
    <source>
        <dbReference type="ARBA" id="ARBA00022475"/>
    </source>
</evidence>
<dbReference type="InterPro" id="IPR038731">
    <property type="entry name" value="RgtA/B/C-like"/>
</dbReference>
<keyword evidence="4" id="KW-0808">Transferase</keyword>
<feature type="transmembrane region" description="Helical" evidence="8">
    <location>
        <begin position="149"/>
        <end position="165"/>
    </location>
</feature>
<dbReference type="PANTHER" id="PTHR33908">
    <property type="entry name" value="MANNOSYLTRANSFERASE YKCB-RELATED"/>
    <property type="match status" value="1"/>
</dbReference>
<dbReference type="GO" id="GO:0016763">
    <property type="term" value="F:pentosyltransferase activity"/>
    <property type="evidence" value="ECO:0007669"/>
    <property type="project" value="TreeGrafter"/>
</dbReference>
<keyword evidence="3" id="KW-0328">Glycosyltransferase</keyword>
<feature type="transmembrane region" description="Helical" evidence="8">
    <location>
        <begin position="12"/>
        <end position="30"/>
    </location>
</feature>
<feature type="transmembrane region" description="Helical" evidence="8">
    <location>
        <begin position="98"/>
        <end position="115"/>
    </location>
</feature>
<gene>
    <name evidence="10" type="ORF">FYJ59_13025</name>
</gene>
<evidence type="ECO:0000256" key="7">
    <source>
        <dbReference type="ARBA" id="ARBA00023136"/>
    </source>
</evidence>